<dbReference type="InterPro" id="IPR002686">
    <property type="entry name" value="Transposase_17"/>
</dbReference>
<dbReference type="Pfam" id="PF01797">
    <property type="entry name" value="Y1_Tnp"/>
    <property type="match status" value="1"/>
</dbReference>
<sequence>MSPRWKPNPEVRTGRHVVYHLHAHLVFVTKYRRGAFTDPMLVRCEQIMREVCADFEVELREFNGEDDHVHLLVHYPPKVALSKLVNSLKGVSARMLRKEFGAHVRMHLWGERFWSGSYFAGSVGGAPLSVLKQYIEQQKRPV</sequence>
<evidence type="ECO:0000313" key="2">
    <source>
        <dbReference type="EMBL" id="SFK44827.1"/>
    </source>
</evidence>
<dbReference type="Gene3D" id="3.30.70.1290">
    <property type="entry name" value="Transposase IS200-like"/>
    <property type="match status" value="1"/>
</dbReference>
<feature type="domain" description="Transposase IS200-like" evidence="1">
    <location>
        <begin position="18"/>
        <end position="138"/>
    </location>
</feature>
<evidence type="ECO:0000259" key="1">
    <source>
        <dbReference type="SMART" id="SM01321"/>
    </source>
</evidence>
<reference evidence="3" key="1">
    <citation type="submission" date="2016-10" db="EMBL/GenBank/DDBJ databases">
        <authorList>
            <person name="Varghese N."/>
            <person name="Submissions S."/>
        </authorList>
    </citation>
    <scope>NUCLEOTIDE SEQUENCE [LARGE SCALE GENOMIC DNA]</scope>
    <source>
        <strain evidence="3">CGMCC 4.2126</strain>
    </source>
</reference>
<dbReference type="SUPFAM" id="SSF143422">
    <property type="entry name" value="Transposase IS200-like"/>
    <property type="match status" value="1"/>
</dbReference>
<gene>
    <name evidence="2" type="ORF">SAMN05216275_12579</name>
</gene>
<dbReference type="PANTHER" id="PTHR33360:SF2">
    <property type="entry name" value="TRANSPOSASE FOR INSERTION SEQUENCE ELEMENT IS200"/>
    <property type="match status" value="1"/>
</dbReference>
<dbReference type="EMBL" id="FOQY01000025">
    <property type="protein sequence ID" value="SFK44827.1"/>
    <property type="molecule type" value="Genomic_DNA"/>
</dbReference>
<name>A0A1I3ZLB8_9ACTN</name>
<proteinExistence type="predicted"/>
<dbReference type="PANTHER" id="PTHR33360">
    <property type="entry name" value="TRANSPOSASE FOR INSERTION SEQUENCE ELEMENT IS200"/>
    <property type="match status" value="1"/>
</dbReference>
<dbReference type="GO" id="GO:0003677">
    <property type="term" value="F:DNA binding"/>
    <property type="evidence" value="ECO:0007669"/>
    <property type="project" value="InterPro"/>
</dbReference>
<dbReference type="SMART" id="SM01321">
    <property type="entry name" value="Y1_Tnp"/>
    <property type="match status" value="1"/>
</dbReference>
<dbReference type="Proteomes" id="UP000199111">
    <property type="component" value="Unassembled WGS sequence"/>
</dbReference>
<evidence type="ECO:0000313" key="3">
    <source>
        <dbReference type="Proteomes" id="UP000199111"/>
    </source>
</evidence>
<dbReference type="GeneID" id="96301561"/>
<dbReference type="GO" id="GO:0006313">
    <property type="term" value="P:DNA transposition"/>
    <property type="evidence" value="ECO:0007669"/>
    <property type="project" value="InterPro"/>
</dbReference>
<dbReference type="GO" id="GO:0004803">
    <property type="term" value="F:transposase activity"/>
    <property type="evidence" value="ECO:0007669"/>
    <property type="project" value="InterPro"/>
</dbReference>
<keyword evidence="3" id="KW-1185">Reference proteome</keyword>
<dbReference type="InterPro" id="IPR036515">
    <property type="entry name" value="Transposase_17_sf"/>
</dbReference>
<protein>
    <submittedName>
        <fullName evidence="2">Putative transposase</fullName>
    </submittedName>
</protein>
<organism evidence="2 3">
    <name type="scientific">Streptosporangium canum</name>
    <dbReference type="NCBI Taxonomy" id="324952"/>
    <lineage>
        <taxon>Bacteria</taxon>
        <taxon>Bacillati</taxon>
        <taxon>Actinomycetota</taxon>
        <taxon>Actinomycetes</taxon>
        <taxon>Streptosporangiales</taxon>
        <taxon>Streptosporangiaceae</taxon>
        <taxon>Streptosporangium</taxon>
    </lineage>
</organism>
<dbReference type="AlphaFoldDB" id="A0A1I3ZLB8"/>
<dbReference type="NCBIfam" id="NF033573">
    <property type="entry name" value="transpos_IS200"/>
    <property type="match status" value="1"/>
</dbReference>
<dbReference type="RefSeq" id="WP_093890188.1">
    <property type="nucleotide sequence ID" value="NZ_FOQY01000025.1"/>
</dbReference>
<accession>A0A1I3ZLB8</accession>